<dbReference type="SMART" id="SM00558">
    <property type="entry name" value="JmjC"/>
    <property type="match status" value="1"/>
</dbReference>
<comment type="caution">
    <text evidence="2">The sequence shown here is derived from an EMBL/GenBank/DDBJ whole genome shotgun (WGS) entry which is preliminary data.</text>
</comment>
<organism evidence="2 3">
    <name type="scientific">Psychroserpens luteus</name>
    <dbReference type="NCBI Taxonomy" id="1434066"/>
    <lineage>
        <taxon>Bacteria</taxon>
        <taxon>Pseudomonadati</taxon>
        <taxon>Bacteroidota</taxon>
        <taxon>Flavobacteriia</taxon>
        <taxon>Flavobacteriales</taxon>
        <taxon>Flavobacteriaceae</taxon>
        <taxon>Psychroserpens</taxon>
    </lineage>
</organism>
<dbReference type="InterPro" id="IPR041667">
    <property type="entry name" value="Cupin_8"/>
</dbReference>
<protein>
    <submittedName>
        <fullName evidence="2">Cupin-like domain-containing protein</fullName>
    </submittedName>
</protein>
<name>A0ABW5ZYR9_9FLAO</name>
<feature type="domain" description="JmjC" evidence="1">
    <location>
        <begin position="86"/>
        <end position="265"/>
    </location>
</feature>
<keyword evidence="3" id="KW-1185">Reference proteome</keyword>
<dbReference type="InterPro" id="IPR003347">
    <property type="entry name" value="JmjC_dom"/>
</dbReference>
<gene>
    <name evidence="2" type="ORF">ACFS29_18735</name>
</gene>
<dbReference type="Proteomes" id="UP001597548">
    <property type="component" value="Unassembled WGS sequence"/>
</dbReference>
<dbReference type="PANTHER" id="PTHR12461">
    <property type="entry name" value="HYPOXIA-INDUCIBLE FACTOR 1 ALPHA INHIBITOR-RELATED"/>
    <property type="match status" value="1"/>
</dbReference>
<dbReference type="Gene3D" id="2.60.120.650">
    <property type="entry name" value="Cupin"/>
    <property type="match status" value="1"/>
</dbReference>
<evidence type="ECO:0000259" key="1">
    <source>
        <dbReference type="PROSITE" id="PS51184"/>
    </source>
</evidence>
<accession>A0ABW5ZYR9</accession>
<proteinExistence type="predicted"/>
<dbReference type="SUPFAM" id="SSF51197">
    <property type="entry name" value="Clavaminate synthase-like"/>
    <property type="match status" value="1"/>
</dbReference>
<dbReference type="PANTHER" id="PTHR12461:SF105">
    <property type="entry name" value="HYPOXIA-INDUCIBLE FACTOR 1-ALPHA INHIBITOR"/>
    <property type="match status" value="1"/>
</dbReference>
<dbReference type="EMBL" id="JBHUOS010000016">
    <property type="protein sequence ID" value="MFD2917696.1"/>
    <property type="molecule type" value="Genomic_DNA"/>
</dbReference>
<dbReference type="RefSeq" id="WP_194507084.1">
    <property type="nucleotide sequence ID" value="NZ_JADILU010000002.1"/>
</dbReference>
<evidence type="ECO:0000313" key="3">
    <source>
        <dbReference type="Proteomes" id="UP001597548"/>
    </source>
</evidence>
<sequence>MKPTINISKIDRCSGLSNKEFYNTYVKNSLPVVISDIAEWTTSEKFTTEYFKANYSHLTRTIDGKTYSLSEIIDLCESSTPENKAPYPNIYDLHKDFPEYLEDIPLINYGKSNRLSSWMLPNSIANQTNQRQLFFGGKGCSFPTLHIDYHWVHTQLTQIIGEKDFILYPPSQTPYLYPDKINHNLSQVNIINPDSDKFPLFKNAEPLKITLKPGDTMFIPSGWWHTTYIHNFNLTYAIDHVNSFNWNRFMDENYLVAQKHHPNLAWLVKVYKVIMGKIFNINEKLIQLN</sequence>
<reference evidence="3" key="1">
    <citation type="journal article" date="2019" name="Int. J. Syst. Evol. Microbiol.">
        <title>The Global Catalogue of Microorganisms (GCM) 10K type strain sequencing project: providing services to taxonomists for standard genome sequencing and annotation.</title>
        <authorList>
            <consortium name="The Broad Institute Genomics Platform"/>
            <consortium name="The Broad Institute Genome Sequencing Center for Infectious Disease"/>
            <person name="Wu L."/>
            <person name="Ma J."/>
        </authorList>
    </citation>
    <scope>NUCLEOTIDE SEQUENCE [LARGE SCALE GENOMIC DNA]</scope>
    <source>
        <strain evidence="3">KCTC 32514</strain>
    </source>
</reference>
<dbReference type="Pfam" id="PF13621">
    <property type="entry name" value="Cupin_8"/>
    <property type="match status" value="1"/>
</dbReference>
<evidence type="ECO:0000313" key="2">
    <source>
        <dbReference type="EMBL" id="MFD2917696.1"/>
    </source>
</evidence>
<dbReference type="PROSITE" id="PS51184">
    <property type="entry name" value="JMJC"/>
    <property type="match status" value="1"/>
</dbReference>